<dbReference type="CDD" id="cd06587">
    <property type="entry name" value="VOC"/>
    <property type="match status" value="1"/>
</dbReference>
<evidence type="ECO:0000313" key="2">
    <source>
        <dbReference type="Proteomes" id="UP000595254"/>
    </source>
</evidence>
<gene>
    <name evidence="1" type="ORF">I6J18_02365</name>
</gene>
<accession>A0A974S2E6</accession>
<organism evidence="1 2">
    <name type="scientific">Peribacillus psychrosaccharolyticus</name>
    <name type="common">Bacillus psychrosaccharolyticus</name>
    <dbReference type="NCBI Taxonomy" id="1407"/>
    <lineage>
        <taxon>Bacteria</taxon>
        <taxon>Bacillati</taxon>
        <taxon>Bacillota</taxon>
        <taxon>Bacilli</taxon>
        <taxon>Bacillales</taxon>
        <taxon>Bacillaceae</taxon>
        <taxon>Peribacillus</taxon>
    </lineage>
</organism>
<dbReference type="Proteomes" id="UP000595254">
    <property type="component" value="Chromosome"/>
</dbReference>
<keyword evidence="2" id="KW-1185">Reference proteome</keyword>
<dbReference type="SUPFAM" id="SSF54593">
    <property type="entry name" value="Glyoxalase/Bleomycin resistance protein/Dihydroxybiphenyl dioxygenase"/>
    <property type="match status" value="1"/>
</dbReference>
<reference evidence="1 2" key="1">
    <citation type="submission" date="2021-01" db="EMBL/GenBank/DDBJ databases">
        <title>FDA dAtabase for Regulatory Grade micrObial Sequences (FDA-ARGOS): Supporting development and validation of Infectious Disease Dx tests.</title>
        <authorList>
            <person name="Nelson B."/>
            <person name="Plummer A."/>
            <person name="Tallon L."/>
            <person name="Sadzewicz L."/>
            <person name="Zhao X."/>
            <person name="Boylan J."/>
            <person name="Ott S."/>
            <person name="Bowen H."/>
            <person name="Vavikolanu K."/>
            <person name="Mehta A."/>
            <person name="Aluvathingal J."/>
            <person name="Nadendla S."/>
            <person name="Myers T."/>
            <person name="Yan Y."/>
            <person name="Sichtig H."/>
        </authorList>
    </citation>
    <scope>NUCLEOTIDE SEQUENCE [LARGE SCALE GENOMIC DNA]</scope>
    <source>
        <strain evidence="1 2">FDAARGOS_1161</strain>
    </source>
</reference>
<dbReference type="RefSeq" id="WP_040374369.1">
    <property type="nucleotide sequence ID" value="NZ_CP068053.1"/>
</dbReference>
<dbReference type="Gene3D" id="3.10.180.10">
    <property type="entry name" value="2,3-Dihydroxybiphenyl 1,2-Dioxygenase, domain 1"/>
    <property type="match status" value="1"/>
</dbReference>
<dbReference type="EMBL" id="CP068053">
    <property type="protein sequence ID" value="QQT02501.1"/>
    <property type="molecule type" value="Genomic_DNA"/>
</dbReference>
<name>A0A974S2E6_PERPY</name>
<evidence type="ECO:0000313" key="1">
    <source>
        <dbReference type="EMBL" id="QQT02501.1"/>
    </source>
</evidence>
<proteinExistence type="predicted"/>
<dbReference type="AlphaFoldDB" id="A0A974S2E6"/>
<sequence length="132" mass="15644">MMFEMTIQLRVTDFEQGQKWYEKLLKRRPDFMPHEGFAEWEVIPGCWLQIAEGIPSEGSGPLRLAVNNLEAEQERIARELNVDHFEIYARDEVPVRWGTFTDPWGNQIGFFEYLDKNEQNEVMKKVWGNHVI</sequence>
<dbReference type="KEGG" id="ppsr:I6J18_02365"/>
<protein>
    <submittedName>
        <fullName evidence="1">VOC family protein</fullName>
    </submittedName>
</protein>
<dbReference type="InterPro" id="IPR029068">
    <property type="entry name" value="Glyas_Bleomycin-R_OHBP_Dase"/>
</dbReference>